<keyword evidence="3" id="KW-0808">Transferase</keyword>
<feature type="compositionally biased region" description="Basic and acidic residues" evidence="1">
    <location>
        <begin position="248"/>
        <end position="257"/>
    </location>
</feature>
<evidence type="ECO:0000256" key="1">
    <source>
        <dbReference type="SAM" id="MobiDB-lite"/>
    </source>
</evidence>
<organism evidence="3 4">
    <name type="scientific">Sphingomonas oryzagri</name>
    <dbReference type="NCBI Taxonomy" id="3042314"/>
    <lineage>
        <taxon>Bacteria</taxon>
        <taxon>Pseudomonadati</taxon>
        <taxon>Pseudomonadota</taxon>
        <taxon>Alphaproteobacteria</taxon>
        <taxon>Sphingomonadales</taxon>
        <taxon>Sphingomonadaceae</taxon>
        <taxon>Sphingomonas</taxon>
    </lineage>
</organism>
<feature type="region of interest" description="Disordered" evidence="1">
    <location>
        <begin position="284"/>
        <end position="335"/>
    </location>
</feature>
<protein>
    <submittedName>
        <fullName evidence="3">Methyltransferase</fullName>
    </submittedName>
</protein>
<dbReference type="RefSeq" id="WP_281042510.1">
    <property type="nucleotide sequence ID" value="NZ_JARYGZ010000001.1"/>
</dbReference>
<name>A0ABT6MW30_9SPHN</name>
<accession>A0ABT6MW30</accession>
<dbReference type="SUPFAM" id="SSF53335">
    <property type="entry name" value="S-adenosyl-L-methionine-dependent methyltransferases"/>
    <property type="match status" value="1"/>
</dbReference>
<dbReference type="GO" id="GO:0008168">
    <property type="term" value="F:methyltransferase activity"/>
    <property type="evidence" value="ECO:0007669"/>
    <property type="project" value="UniProtKB-KW"/>
</dbReference>
<dbReference type="Gene3D" id="3.40.50.150">
    <property type="entry name" value="Vaccinia Virus protein VP39"/>
    <property type="match status" value="1"/>
</dbReference>
<reference evidence="3" key="1">
    <citation type="submission" date="2023-04" db="EMBL/GenBank/DDBJ databases">
        <title>Sphingomonas sp. MAHUQ-71 isolated from rice field.</title>
        <authorList>
            <person name="Huq M.A."/>
        </authorList>
    </citation>
    <scope>NUCLEOTIDE SEQUENCE</scope>
    <source>
        <strain evidence="3">MAHUQ-71</strain>
    </source>
</reference>
<feature type="compositionally biased region" description="Basic and acidic residues" evidence="1">
    <location>
        <begin position="312"/>
        <end position="335"/>
    </location>
</feature>
<dbReference type="InterPro" id="IPR029063">
    <property type="entry name" value="SAM-dependent_MTases_sf"/>
</dbReference>
<dbReference type="GO" id="GO:0032259">
    <property type="term" value="P:methylation"/>
    <property type="evidence" value="ECO:0007669"/>
    <property type="project" value="UniProtKB-KW"/>
</dbReference>
<feature type="chain" id="PRO_5047098811" evidence="2">
    <location>
        <begin position="21"/>
        <end position="335"/>
    </location>
</feature>
<sequence>MRRFLLAVSLLALSGTPLSAKTTPAKAPAKTATKPAAKKPATVRPGVMIDPGLRQVIDDKHRKPENVARDKYRHPAQTLTFFGLQPNMTVIEMIPGNGWYSEMLIPYLADQGHYIAAVSPKAMDDFRAFLATDADRYGKAQVVPFNAGQPNSFAPDGTVDMILTFRNIHNLLGSPDQPGDGNAPQAFADWFRALKPGGVLGVVEHRLPENMDTAREKKTGYVKRSTLIRLALAAGFQWAGASDVNANPKDDHDHPDGVWDLPPTYQAGDKDKAKYTAIGESDRMTMRFVKPDPNAPAAGDAQPSLSTDPAALEEKPEAPEKAEVPEKAEAPESPR</sequence>
<feature type="region of interest" description="Disordered" evidence="1">
    <location>
        <begin position="20"/>
        <end position="45"/>
    </location>
</feature>
<dbReference type="EMBL" id="JARYGZ010000001">
    <property type="protein sequence ID" value="MDH7637141.1"/>
    <property type="molecule type" value="Genomic_DNA"/>
</dbReference>
<keyword evidence="3" id="KW-0489">Methyltransferase</keyword>
<feature type="compositionally biased region" description="Low complexity" evidence="1">
    <location>
        <begin position="20"/>
        <end position="42"/>
    </location>
</feature>
<proteinExistence type="predicted"/>
<evidence type="ECO:0000313" key="4">
    <source>
        <dbReference type="Proteomes" id="UP001160625"/>
    </source>
</evidence>
<dbReference type="Proteomes" id="UP001160625">
    <property type="component" value="Unassembled WGS sequence"/>
</dbReference>
<evidence type="ECO:0000256" key="2">
    <source>
        <dbReference type="SAM" id="SignalP"/>
    </source>
</evidence>
<feature type="region of interest" description="Disordered" evidence="1">
    <location>
        <begin position="245"/>
        <end position="272"/>
    </location>
</feature>
<evidence type="ECO:0000313" key="3">
    <source>
        <dbReference type="EMBL" id="MDH7637141.1"/>
    </source>
</evidence>
<keyword evidence="4" id="KW-1185">Reference proteome</keyword>
<keyword evidence="2" id="KW-0732">Signal</keyword>
<feature type="signal peptide" evidence="2">
    <location>
        <begin position="1"/>
        <end position="20"/>
    </location>
</feature>
<comment type="caution">
    <text evidence="3">The sequence shown here is derived from an EMBL/GenBank/DDBJ whole genome shotgun (WGS) entry which is preliminary data.</text>
</comment>
<gene>
    <name evidence="3" type="ORF">QGN17_00225</name>
</gene>